<organism evidence="1 2">
    <name type="scientific">Chrysodeixis includens</name>
    <name type="common">Soybean looper</name>
    <name type="synonym">Pseudoplusia includens</name>
    <dbReference type="NCBI Taxonomy" id="689277"/>
    <lineage>
        <taxon>Eukaryota</taxon>
        <taxon>Metazoa</taxon>
        <taxon>Ecdysozoa</taxon>
        <taxon>Arthropoda</taxon>
        <taxon>Hexapoda</taxon>
        <taxon>Insecta</taxon>
        <taxon>Pterygota</taxon>
        <taxon>Neoptera</taxon>
        <taxon>Endopterygota</taxon>
        <taxon>Lepidoptera</taxon>
        <taxon>Glossata</taxon>
        <taxon>Ditrysia</taxon>
        <taxon>Noctuoidea</taxon>
        <taxon>Noctuidae</taxon>
        <taxon>Plusiinae</taxon>
        <taxon>Chrysodeixis</taxon>
    </lineage>
</organism>
<evidence type="ECO:0000313" key="1">
    <source>
        <dbReference type="EMBL" id="CAH0604956.1"/>
    </source>
</evidence>
<accession>A0A9P0FYR7</accession>
<dbReference type="EMBL" id="LR824008">
    <property type="protein sequence ID" value="CAH0604956.1"/>
    <property type="molecule type" value="Genomic_DNA"/>
</dbReference>
<keyword evidence="2" id="KW-1185">Reference proteome</keyword>
<reference evidence="1" key="1">
    <citation type="submission" date="2021-12" db="EMBL/GenBank/DDBJ databases">
        <authorList>
            <person name="King R."/>
        </authorList>
    </citation>
    <scope>NUCLEOTIDE SEQUENCE</scope>
</reference>
<evidence type="ECO:0000313" key="2">
    <source>
        <dbReference type="Proteomes" id="UP001154114"/>
    </source>
</evidence>
<protein>
    <submittedName>
        <fullName evidence="1">Uncharacterized protein</fullName>
    </submittedName>
</protein>
<gene>
    <name evidence="1" type="ORF">CINC_LOCUS11306</name>
</gene>
<proteinExistence type="predicted"/>
<dbReference type="Proteomes" id="UP001154114">
    <property type="component" value="Chromosome 5"/>
</dbReference>
<name>A0A9P0FYR7_CHRIL</name>
<sequence length="104" mass="11787">MITLKLRMLGNVIMTQYIGFFWKLGVPNLLLGRQSAIPQWICCSVYDNLDLINNSAYTIFNFVGTPKHSDLKKETRSKTKDQKLIGPLGKDLAVNSDSNNKRLL</sequence>
<dbReference type="AlphaFoldDB" id="A0A9P0FYR7"/>